<comment type="similarity">
    <text evidence="6">Belongs to the binding-protein-dependent transport system permease family.</text>
</comment>
<dbReference type="GO" id="GO:0055085">
    <property type="term" value="P:transmembrane transport"/>
    <property type="evidence" value="ECO:0007669"/>
    <property type="project" value="InterPro"/>
</dbReference>
<comment type="caution">
    <text evidence="8">The sequence shown here is derived from an EMBL/GenBank/DDBJ whole genome shotgun (WGS) entry which is preliminary data.</text>
</comment>
<dbReference type="Gene3D" id="1.10.3720.10">
    <property type="entry name" value="MetI-like"/>
    <property type="match status" value="1"/>
</dbReference>
<evidence type="ECO:0000256" key="3">
    <source>
        <dbReference type="ARBA" id="ARBA00022692"/>
    </source>
</evidence>
<dbReference type="Proteomes" id="UP000548423">
    <property type="component" value="Unassembled WGS sequence"/>
</dbReference>
<dbReference type="AlphaFoldDB" id="A0A852TIH6"/>
<keyword evidence="3 6" id="KW-0812">Transmembrane</keyword>
<feature type="transmembrane region" description="Helical" evidence="6">
    <location>
        <begin position="289"/>
        <end position="313"/>
    </location>
</feature>
<feature type="transmembrane region" description="Helical" evidence="6">
    <location>
        <begin position="99"/>
        <end position="120"/>
    </location>
</feature>
<evidence type="ECO:0000256" key="1">
    <source>
        <dbReference type="ARBA" id="ARBA00004141"/>
    </source>
</evidence>
<feature type="domain" description="ABC transmembrane type-1" evidence="7">
    <location>
        <begin position="96"/>
        <end position="310"/>
    </location>
</feature>
<dbReference type="EMBL" id="JACCBX010000011">
    <property type="protein sequence ID" value="NYE07965.1"/>
    <property type="molecule type" value="Genomic_DNA"/>
</dbReference>
<keyword evidence="2 6" id="KW-0813">Transport</keyword>
<comment type="subcellular location">
    <subcellularLocation>
        <location evidence="6">Cell membrane</location>
        <topology evidence="6">Multi-pass membrane protein</topology>
    </subcellularLocation>
    <subcellularLocation>
        <location evidence="1">Membrane</location>
        <topology evidence="1">Multi-pass membrane protein</topology>
    </subcellularLocation>
</comment>
<sequence>MKSTLVQQNLSTDQNITIKEKSRIRQTLSSLNKYKALYFISIPGILYFLIFKYVPLMGSVIAFKDYNIFAGIWDSAWVGLKHFQALFQNPDSIRVLKNTLLLSFYDILIFPAPLILALLLNELRLVLYKRFIQTIVYMPHFLSWVIISGLFIGILSPTTGIVNKLIEWLGHESIYFMGSEDFIRPILVLTYLWQSVGWGTIIYLAALAGVNPELYEAAKVDGANRLQQILNVTLPAILPTFSILFLLHIGHFLDFGFERVYVFLNPLNQANGDILDTYIYEVGLRNAQYSFTTAIGLFKSVVSLVLLVLANFVSKKVSGNSLY</sequence>
<dbReference type="Pfam" id="PF00528">
    <property type="entry name" value="BPD_transp_1"/>
    <property type="match status" value="1"/>
</dbReference>
<dbReference type="CDD" id="cd06261">
    <property type="entry name" value="TM_PBP2"/>
    <property type="match status" value="1"/>
</dbReference>
<feature type="transmembrane region" description="Helical" evidence="6">
    <location>
        <begin position="229"/>
        <end position="253"/>
    </location>
</feature>
<evidence type="ECO:0000256" key="5">
    <source>
        <dbReference type="ARBA" id="ARBA00023136"/>
    </source>
</evidence>
<dbReference type="SUPFAM" id="SSF161098">
    <property type="entry name" value="MetI-like"/>
    <property type="match status" value="1"/>
</dbReference>
<keyword evidence="5 6" id="KW-0472">Membrane</keyword>
<proteinExistence type="inferred from homology"/>
<accession>A0A852TIH6</accession>
<dbReference type="GO" id="GO:0005886">
    <property type="term" value="C:plasma membrane"/>
    <property type="evidence" value="ECO:0007669"/>
    <property type="project" value="UniProtKB-SubCell"/>
</dbReference>
<evidence type="ECO:0000256" key="2">
    <source>
        <dbReference type="ARBA" id="ARBA00022448"/>
    </source>
</evidence>
<reference evidence="9" key="1">
    <citation type="submission" date="2020-07" db="EMBL/GenBank/DDBJ databases">
        <authorList>
            <person name="Partida-Martinez L."/>
            <person name="Huntemann M."/>
            <person name="Clum A."/>
            <person name="Wang J."/>
            <person name="Palaniappan K."/>
            <person name="Ritter S."/>
            <person name="Chen I.-M."/>
            <person name="Stamatis D."/>
            <person name="Reddy T."/>
            <person name="O'Malley R."/>
            <person name="Daum C."/>
            <person name="Shapiro N."/>
            <person name="Ivanova N."/>
            <person name="Kyrpides N."/>
            <person name="Woyke T."/>
        </authorList>
    </citation>
    <scope>NUCLEOTIDE SEQUENCE [LARGE SCALE GENOMIC DNA]</scope>
    <source>
        <strain evidence="9">AT2.8</strain>
    </source>
</reference>
<organism evidence="8 9">
    <name type="scientific">Neobacillus niacini</name>
    <dbReference type="NCBI Taxonomy" id="86668"/>
    <lineage>
        <taxon>Bacteria</taxon>
        <taxon>Bacillati</taxon>
        <taxon>Bacillota</taxon>
        <taxon>Bacilli</taxon>
        <taxon>Bacillales</taxon>
        <taxon>Bacillaceae</taxon>
        <taxon>Neobacillus</taxon>
    </lineage>
</organism>
<reference evidence="9" key="2">
    <citation type="submission" date="2020-08" db="EMBL/GenBank/DDBJ databases">
        <title>The Agave Microbiome: Exploring the role of microbial communities in plant adaptations to desert environments.</title>
        <authorList>
            <person name="Partida-Martinez L.P."/>
        </authorList>
    </citation>
    <scope>NUCLEOTIDE SEQUENCE [LARGE SCALE GENOMIC DNA]</scope>
    <source>
        <strain evidence="9">AT2.8</strain>
    </source>
</reference>
<evidence type="ECO:0000256" key="4">
    <source>
        <dbReference type="ARBA" id="ARBA00022989"/>
    </source>
</evidence>
<protein>
    <submittedName>
        <fullName evidence="8">Aldouronate transport system permease protein</fullName>
    </submittedName>
</protein>
<dbReference type="PANTHER" id="PTHR43496">
    <property type="entry name" value="PROTEIN LPLB"/>
    <property type="match status" value="1"/>
</dbReference>
<evidence type="ECO:0000259" key="7">
    <source>
        <dbReference type="PROSITE" id="PS50928"/>
    </source>
</evidence>
<feature type="transmembrane region" description="Helical" evidence="6">
    <location>
        <begin position="141"/>
        <end position="162"/>
    </location>
</feature>
<dbReference type="InterPro" id="IPR000515">
    <property type="entry name" value="MetI-like"/>
</dbReference>
<dbReference type="PROSITE" id="PS50928">
    <property type="entry name" value="ABC_TM1"/>
    <property type="match status" value="1"/>
</dbReference>
<feature type="transmembrane region" description="Helical" evidence="6">
    <location>
        <begin position="36"/>
        <end position="54"/>
    </location>
</feature>
<dbReference type="InterPro" id="IPR035906">
    <property type="entry name" value="MetI-like_sf"/>
</dbReference>
<evidence type="ECO:0000313" key="9">
    <source>
        <dbReference type="Proteomes" id="UP000548423"/>
    </source>
</evidence>
<evidence type="ECO:0000313" key="8">
    <source>
        <dbReference type="EMBL" id="NYE07965.1"/>
    </source>
</evidence>
<keyword evidence="4 6" id="KW-1133">Transmembrane helix</keyword>
<feature type="transmembrane region" description="Helical" evidence="6">
    <location>
        <begin position="182"/>
        <end position="208"/>
    </location>
</feature>
<gene>
    <name evidence="8" type="ORF">F4694_004806</name>
</gene>
<evidence type="ECO:0000256" key="6">
    <source>
        <dbReference type="RuleBase" id="RU363032"/>
    </source>
</evidence>
<name>A0A852TIH6_9BACI</name>
<dbReference type="PANTHER" id="PTHR43496:SF1">
    <property type="entry name" value="POLYGALACTURONAN_RHAMNOGALACTURONAN TRANSPORT SYSTEM PERMEASE PROTEIN YTEP"/>
    <property type="match status" value="1"/>
</dbReference>